<keyword evidence="7" id="KW-0804">Transcription</keyword>
<evidence type="ECO:0000256" key="10">
    <source>
        <dbReference type="SAM" id="MobiDB-lite"/>
    </source>
</evidence>
<evidence type="ECO:0000256" key="6">
    <source>
        <dbReference type="ARBA" id="ARBA00023125"/>
    </source>
</evidence>
<evidence type="ECO:0000259" key="11">
    <source>
        <dbReference type="PROSITE" id="PS51141"/>
    </source>
</evidence>
<dbReference type="RefSeq" id="XP_021287083.1">
    <property type="nucleotide sequence ID" value="XM_021431408.1"/>
</dbReference>
<reference evidence="13 14" key="1">
    <citation type="submission" date="2025-04" db="UniProtKB">
        <authorList>
            <consortium name="RefSeq"/>
        </authorList>
    </citation>
    <scope>IDENTIFICATION</scope>
    <source>
        <tissue evidence="13 14">Leaf</tissue>
    </source>
</reference>
<dbReference type="GO" id="GO:0005634">
    <property type="term" value="C:nucleus"/>
    <property type="evidence" value="ECO:0007669"/>
    <property type="project" value="UniProtKB-SubCell"/>
</dbReference>
<dbReference type="GeneID" id="110418630"/>
<dbReference type="SUPFAM" id="SSF103612">
    <property type="entry name" value="SBT domain"/>
    <property type="match status" value="1"/>
</dbReference>
<evidence type="ECO:0000256" key="9">
    <source>
        <dbReference type="PROSITE-ProRule" id="PRU00470"/>
    </source>
</evidence>
<dbReference type="Proteomes" id="UP000504621">
    <property type="component" value="Unplaced"/>
</dbReference>
<evidence type="ECO:0000256" key="8">
    <source>
        <dbReference type="ARBA" id="ARBA00023242"/>
    </source>
</evidence>
<evidence type="ECO:0000256" key="4">
    <source>
        <dbReference type="ARBA" id="ARBA00022833"/>
    </source>
</evidence>
<dbReference type="PROSITE" id="PS51141">
    <property type="entry name" value="ZF_SBP"/>
    <property type="match status" value="1"/>
</dbReference>
<keyword evidence="3 9" id="KW-0863">Zinc-finger</keyword>
<dbReference type="RefSeq" id="XP_021287082.1">
    <property type="nucleotide sequence ID" value="XM_021431407.1"/>
</dbReference>
<evidence type="ECO:0000256" key="1">
    <source>
        <dbReference type="ARBA" id="ARBA00004123"/>
    </source>
</evidence>
<sequence length="382" mass="42136">MDWNLKATSWDLTELVNEAVPTIAAVNGSSNYGVPRNEGDFSVDLKLGQVGNTGEESMNKWKEPGELKMESSPSKRARATNNGTHQVSCLVDGCNSDLSSCRDYHRRHKVCELHSKTPQVMINGQKQRFCQQCSRFHSLEEFDEGKRSCRKRLDGHNRRRRKPQPDPLSRSGSYFSNYQGTQMLPFSNLPVYPSTTVVKPTWPGVTDSGTDSRHLNQQQQLHSPEKQNLVLGSSSSNYRGGKQFMFLQGENNTPQNQTLPEASVCQPLLRATPFSEGSGGSHNVFWDRSTTPVQDSDCALSLLSSPQTQTSGISLSSMVQPNSFPSVQPLGPSLQNHIIEPMDSVVVANGRDTAVHCPGMFHMGSGGSSGNEAPQTLPFHWQ</sequence>
<proteinExistence type="predicted"/>
<dbReference type="GO" id="GO:0003677">
    <property type="term" value="F:DNA binding"/>
    <property type="evidence" value="ECO:0007669"/>
    <property type="project" value="UniProtKB-KW"/>
</dbReference>
<dbReference type="AlphaFoldDB" id="A0A6J1AJH6"/>
<keyword evidence="12" id="KW-1185">Reference proteome</keyword>
<evidence type="ECO:0000313" key="14">
    <source>
        <dbReference type="RefSeq" id="XP_021287083.1"/>
    </source>
</evidence>
<organism evidence="12 14">
    <name type="scientific">Herrania umbratica</name>
    <dbReference type="NCBI Taxonomy" id="108875"/>
    <lineage>
        <taxon>Eukaryota</taxon>
        <taxon>Viridiplantae</taxon>
        <taxon>Streptophyta</taxon>
        <taxon>Embryophyta</taxon>
        <taxon>Tracheophyta</taxon>
        <taxon>Spermatophyta</taxon>
        <taxon>Magnoliopsida</taxon>
        <taxon>eudicotyledons</taxon>
        <taxon>Gunneridae</taxon>
        <taxon>Pentapetalae</taxon>
        <taxon>rosids</taxon>
        <taxon>malvids</taxon>
        <taxon>Malvales</taxon>
        <taxon>Malvaceae</taxon>
        <taxon>Byttnerioideae</taxon>
        <taxon>Herrania</taxon>
    </lineage>
</organism>
<dbReference type="PANTHER" id="PTHR31251">
    <property type="entry name" value="SQUAMOSA PROMOTER-BINDING-LIKE PROTEIN 4"/>
    <property type="match status" value="1"/>
</dbReference>
<evidence type="ECO:0000256" key="3">
    <source>
        <dbReference type="ARBA" id="ARBA00022771"/>
    </source>
</evidence>
<dbReference type="GO" id="GO:0008270">
    <property type="term" value="F:zinc ion binding"/>
    <property type="evidence" value="ECO:0007669"/>
    <property type="project" value="UniProtKB-KW"/>
</dbReference>
<feature type="region of interest" description="Disordered" evidence="10">
    <location>
        <begin position="152"/>
        <end position="175"/>
    </location>
</feature>
<evidence type="ECO:0000313" key="13">
    <source>
        <dbReference type="RefSeq" id="XP_021287082.1"/>
    </source>
</evidence>
<feature type="region of interest" description="Disordered" evidence="10">
    <location>
        <begin position="203"/>
        <end position="227"/>
    </location>
</feature>
<dbReference type="FunFam" id="4.10.1100.10:FF:000001">
    <property type="entry name" value="Squamosa promoter-binding-like protein 14"/>
    <property type="match status" value="1"/>
</dbReference>
<dbReference type="OrthoDB" id="514967at2759"/>
<protein>
    <submittedName>
        <fullName evidence="13 14">Squamosa promoter-binding-like protein 13A isoform X1</fullName>
    </submittedName>
</protein>
<accession>A0A6J1AJH6</accession>
<evidence type="ECO:0000256" key="7">
    <source>
        <dbReference type="ARBA" id="ARBA00023163"/>
    </source>
</evidence>
<dbReference type="InterPro" id="IPR044817">
    <property type="entry name" value="SBP-like"/>
</dbReference>
<feature type="domain" description="SBP-type" evidence="11">
    <location>
        <begin position="86"/>
        <end position="163"/>
    </location>
</feature>
<dbReference type="InterPro" id="IPR036893">
    <property type="entry name" value="SBP_sf"/>
</dbReference>
<dbReference type="Gene3D" id="4.10.1100.10">
    <property type="entry name" value="Transcription factor, SBP-box domain"/>
    <property type="match status" value="1"/>
</dbReference>
<name>A0A6J1AJH6_9ROSI</name>
<evidence type="ECO:0000256" key="5">
    <source>
        <dbReference type="ARBA" id="ARBA00023015"/>
    </source>
</evidence>
<comment type="subcellular location">
    <subcellularLocation>
        <location evidence="1">Nucleus</location>
    </subcellularLocation>
</comment>
<keyword evidence="5" id="KW-0805">Transcription regulation</keyword>
<keyword evidence="8" id="KW-0539">Nucleus</keyword>
<dbReference type="InterPro" id="IPR004333">
    <property type="entry name" value="SBP_dom"/>
</dbReference>
<keyword evidence="2" id="KW-0479">Metal-binding</keyword>
<evidence type="ECO:0000313" key="12">
    <source>
        <dbReference type="Proteomes" id="UP000504621"/>
    </source>
</evidence>
<keyword evidence="6" id="KW-0238">DNA-binding</keyword>
<dbReference type="PANTHER" id="PTHR31251:SF208">
    <property type="entry name" value="SQUAMOSA PROMOTER-BINDING-LIKE PROTEIN 18"/>
    <property type="match status" value="1"/>
</dbReference>
<evidence type="ECO:0000256" key="2">
    <source>
        <dbReference type="ARBA" id="ARBA00022723"/>
    </source>
</evidence>
<dbReference type="Pfam" id="PF03110">
    <property type="entry name" value="SBP"/>
    <property type="match status" value="1"/>
</dbReference>
<gene>
    <name evidence="13 14" type="primary">LOC110418630</name>
</gene>
<keyword evidence="4" id="KW-0862">Zinc</keyword>